<organism evidence="1 2">
    <name type="scientific">Flagellimonas oceani</name>
    <dbReference type="NCBI Taxonomy" id="2698672"/>
    <lineage>
        <taxon>Bacteria</taxon>
        <taxon>Pseudomonadati</taxon>
        <taxon>Bacteroidota</taxon>
        <taxon>Flavobacteriia</taxon>
        <taxon>Flavobacteriales</taxon>
        <taxon>Flavobacteriaceae</taxon>
        <taxon>Flagellimonas</taxon>
    </lineage>
</organism>
<keyword evidence="2" id="KW-1185">Reference proteome</keyword>
<gene>
    <name evidence="1" type="ORF">GVT53_04710</name>
</gene>
<dbReference type="AlphaFoldDB" id="A0A6G7IZH0"/>
<dbReference type="KEGG" id="mut:GVT53_04710"/>
<dbReference type="RefSeq" id="WP_166247662.1">
    <property type="nucleotide sequence ID" value="NZ_CP049616.1"/>
</dbReference>
<accession>A0A6G7IZH0</accession>
<dbReference type="EMBL" id="CP049616">
    <property type="protein sequence ID" value="QII44001.1"/>
    <property type="molecule type" value="Genomic_DNA"/>
</dbReference>
<proteinExistence type="predicted"/>
<dbReference type="Pfam" id="PF22668">
    <property type="entry name" value="DUF7009"/>
    <property type="match status" value="1"/>
</dbReference>
<evidence type="ECO:0000313" key="1">
    <source>
        <dbReference type="EMBL" id="QII44001.1"/>
    </source>
</evidence>
<dbReference type="InterPro" id="IPR053825">
    <property type="entry name" value="DUF7009"/>
</dbReference>
<evidence type="ECO:0000313" key="2">
    <source>
        <dbReference type="Proteomes" id="UP000502928"/>
    </source>
</evidence>
<name>A0A6G7IZH0_9FLAO</name>
<reference evidence="1 2" key="1">
    <citation type="submission" date="2020-02" db="EMBL/GenBank/DDBJ databases">
        <title>Complete genome of Muricauda sp. 501str8.</title>
        <authorList>
            <person name="Dong B."/>
            <person name="Zhu S."/>
            <person name="Yang J."/>
            <person name="Chen J."/>
        </authorList>
    </citation>
    <scope>NUCLEOTIDE SEQUENCE [LARGE SCALE GENOMIC DNA]</scope>
    <source>
        <strain evidence="1 2">501str8</strain>
    </source>
</reference>
<dbReference type="Proteomes" id="UP000502928">
    <property type="component" value="Chromosome"/>
</dbReference>
<protein>
    <submittedName>
        <fullName evidence="1">Uncharacterized protein</fullName>
    </submittedName>
</protein>
<sequence>MKIRIKGNSIRFRLTKTEVETFCKTGSYQETTDFGNKMLTYALQGKKDIDVLEASFTGNAITLYLNDKERSTWAKSDRVGFDGTMDLPNGNQLFLLLEKDFACLDNTTEDQSDNYPNPLSGSNAC</sequence>